<dbReference type="OrthoDB" id="9825335at2759"/>
<dbReference type="InParanoid" id="A0A6J2L5S4"/>
<evidence type="ECO:0000313" key="1">
    <source>
        <dbReference type="Proteomes" id="UP000504628"/>
    </source>
</evidence>
<dbReference type="Pfam" id="PF15851">
    <property type="entry name" value="DUF4723"/>
    <property type="match status" value="1"/>
</dbReference>
<dbReference type="Proteomes" id="UP000504628">
    <property type="component" value="Chromosome 3"/>
</dbReference>
<protein>
    <submittedName>
        <fullName evidence="2">Uncharacterized protein C9orf57 homolog</fullName>
    </submittedName>
</protein>
<dbReference type="AlphaFoldDB" id="A0A6J2L5S4"/>
<dbReference type="SUPFAM" id="SSF57302">
    <property type="entry name" value="Snake toxin-like"/>
    <property type="match status" value="1"/>
</dbReference>
<dbReference type="InterPro" id="IPR031710">
    <property type="entry name" value="DUF4723"/>
</dbReference>
<accession>A0A6J2L5S4</accession>
<sequence>YVFSPVPTDIEGVICRSCNLSLPFHGCLLDFGTCRTKPGQYCIKQVHTRGGIHWFSVKGCTESGKECFRRVVTHQNSQITHCCYRSMCNL</sequence>
<evidence type="ECO:0000313" key="2">
    <source>
        <dbReference type="RefSeq" id="XP_028363047.2"/>
    </source>
</evidence>
<dbReference type="InterPro" id="IPR045860">
    <property type="entry name" value="Snake_toxin-like_sf"/>
</dbReference>
<dbReference type="RefSeq" id="XP_028363047.2">
    <property type="nucleotide sequence ID" value="XM_028507246.2"/>
</dbReference>
<keyword evidence="1" id="KW-1185">Reference proteome</keyword>
<feature type="non-terminal residue" evidence="2">
    <location>
        <position position="1"/>
    </location>
</feature>
<dbReference type="KEGG" id="pdic:114492739"/>
<dbReference type="CTD" id="129479332"/>
<name>A0A6J2L5S4_9CHIR</name>
<gene>
    <name evidence="2" type="primary">C3H9orf57</name>
</gene>
<reference evidence="2" key="1">
    <citation type="submission" date="2025-08" db="UniProtKB">
        <authorList>
            <consortium name="RefSeq"/>
        </authorList>
    </citation>
    <scope>IDENTIFICATION</scope>
    <source>
        <tissue evidence="2">Muscle</tissue>
    </source>
</reference>
<dbReference type="GeneID" id="114492739"/>
<proteinExistence type="predicted"/>
<organism evidence="1 2">
    <name type="scientific">Phyllostomus discolor</name>
    <name type="common">pale spear-nosed bat</name>
    <dbReference type="NCBI Taxonomy" id="89673"/>
    <lineage>
        <taxon>Eukaryota</taxon>
        <taxon>Metazoa</taxon>
        <taxon>Chordata</taxon>
        <taxon>Craniata</taxon>
        <taxon>Vertebrata</taxon>
        <taxon>Euteleostomi</taxon>
        <taxon>Mammalia</taxon>
        <taxon>Eutheria</taxon>
        <taxon>Laurasiatheria</taxon>
        <taxon>Chiroptera</taxon>
        <taxon>Yangochiroptera</taxon>
        <taxon>Phyllostomidae</taxon>
        <taxon>Phyllostominae</taxon>
        <taxon>Phyllostomus</taxon>
    </lineage>
</organism>